<evidence type="ECO:0000313" key="3">
    <source>
        <dbReference type="Proteomes" id="UP000219329"/>
    </source>
</evidence>
<dbReference type="InterPro" id="IPR001173">
    <property type="entry name" value="Glyco_trans_2-like"/>
</dbReference>
<dbReference type="Proteomes" id="UP000219329">
    <property type="component" value="Unassembled WGS sequence"/>
</dbReference>
<protein>
    <submittedName>
        <fullName evidence="2">Glycosyl transferase</fullName>
    </submittedName>
</protein>
<dbReference type="PANTHER" id="PTHR43685:SF2">
    <property type="entry name" value="GLYCOSYLTRANSFERASE 2-LIKE DOMAIN-CONTAINING PROTEIN"/>
    <property type="match status" value="1"/>
</dbReference>
<dbReference type="Gene3D" id="3.90.550.10">
    <property type="entry name" value="Spore Coat Polysaccharide Biosynthesis Protein SpsA, Chain A"/>
    <property type="match status" value="1"/>
</dbReference>
<dbReference type="Pfam" id="PF00535">
    <property type="entry name" value="Glycos_transf_2"/>
    <property type="match status" value="1"/>
</dbReference>
<dbReference type="GO" id="GO:0016740">
    <property type="term" value="F:transferase activity"/>
    <property type="evidence" value="ECO:0007669"/>
    <property type="project" value="UniProtKB-KW"/>
</dbReference>
<organism evidence="2 3">
    <name type="scientific">OM182 bacterium MED-G28</name>
    <dbReference type="NCBI Taxonomy" id="1986256"/>
    <lineage>
        <taxon>Bacteria</taxon>
        <taxon>Pseudomonadati</taxon>
        <taxon>Pseudomonadota</taxon>
        <taxon>Gammaproteobacteria</taxon>
        <taxon>OMG group</taxon>
        <taxon>OM182 clade</taxon>
    </lineage>
</organism>
<dbReference type="AlphaFoldDB" id="A0A2A5WD07"/>
<dbReference type="PANTHER" id="PTHR43685">
    <property type="entry name" value="GLYCOSYLTRANSFERASE"/>
    <property type="match status" value="1"/>
</dbReference>
<comment type="caution">
    <text evidence="2">The sequence shown here is derived from an EMBL/GenBank/DDBJ whole genome shotgun (WGS) entry which is preliminary data.</text>
</comment>
<dbReference type="InterPro" id="IPR029044">
    <property type="entry name" value="Nucleotide-diphossugar_trans"/>
</dbReference>
<evidence type="ECO:0000259" key="1">
    <source>
        <dbReference type="Pfam" id="PF00535"/>
    </source>
</evidence>
<keyword evidence="2" id="KW-0808">Transferase</keyword>
<proteinExistence type="predicted"/>
<dbReference type="SUPFAM" id="SSF53448">
    <property type="entry name" value="Nucleotide-diphospho-sugar transferases"/>
    <property type="match status" value="1"/>
</dbReference>
<dbReference type="EMBL" id="NTJZ01000004">
    <property type="protein sequence ID" value="PDH34203.1"/>
    <property type="molecule type" value="Genomic_DNA"/>
</dbReference>
<accession>A0A2A5WD07</accession>
<evidence type="ECO:0000313" key="2">
    <source>
        <dbReference type="EMBL" id="PDH34203.1"/>
    </source>
</evidence>
<feature type="domain" description="Glycosyltransferase 2-like" evidence="1">
    <location>
        <begin position="6"/>
        <end position="108"/>
    </location>
</feature>
<name>A0A2A5WD07_9GAMM</name>
<reference evidence="2 3" key="1">
    <citation type="submission" date="2017-08" db="EMBL/GenBank/DDBJ databases">
        <title>Fine stratification of microbial communities through a metagenomic profile of the photic zone.</title>
        <authorList>
            <person name="Haro-Moreno J.M."/>
            <person name="Lopez-Perez M."/>
            <person name="De La Torre J."/>
            <person name="Picazo A."/>
            <person name="Camacho A."/>
            <person name="Rodriguez-Valera F."/>
        </authorList>
    </citation>
    <scope>NUCLEOTIDE SEQUENCE [LARGE SCALE GENOMIC DNA]</scope>
    <source>
        <strain evidence="2">MED-G28</strain>
    </source>
</reference>
<gene>
    <name evidence="2" type="ORF">CNF02_05245</name>
</gene>
<dbReference type="InterPro" id="IPR050834">
    <property type="entry name" value="Glycosyltransf_2"/>
</dbReference>
<sequence>MTESISVIIPTYNRAYCLSRAIDSVLAQSHPVEKICVIDDGSTDDTQQLLQSNYPQIHYIRQENKGVSAARNKGIRKIKSQWIAFLDSDDEWLPQKIEKQLFELTRQPMYKLIHCDEVWIRNGVRVNAMNKHKKSGGDIFESCLPLCVISPSASIIQRELLLEVGLFNESLPACEDYDLWLRICSSHPVLYVNEKLLRKYGGHEDQLSRQHWGMDRFRVDALDRIIREGVLQSDQAKAAREILINKCRILINGADKRGNQALVDKYQALLSMYRV</sequence>